<proteinExistence type="predicted"/>
<dbReference type="PANTHER" id="PTHR43072:SF23">
    <property type="entry name" value="UPF0039 PROTEIN C11D3.02C"/>
    <property type="match status" value="1"/>
</dbReference>
<evidence type="ECO:0000256" key="1">
    <source>
        <dbReference type="ARBA" id="ARBA00022679"/>
    </source>
</evidence>
<dbReference type="CDD" id="cd04301">
    <property type="entry name" value="NAT_SF"/>
    <property type="match status" value="1"/>
</dbReference>
<name>A0A3B0VIA7_9ZZZZ</name>
<dbReference type="AlphaFoldDB" id="A0A3B0VIA7"/>
<dbReference type="InterPro" id="IPR016181">
    <property type="entry name" value="Acyl_CoA_acyltransferase"/>
</dbReference>
<evidence type="ECO:0000259" key="3">
    <source>
        <dbReference type="PROSITE" id="PS51186"/>
    </source>
</evidence>
<dbReference type="Gene3D" id="3.40.630.30">
    <property type="match status" value="1"/>
</dbReference>
<dbReference type="GO" id="GO:0016747">
    <property type="term" value="F:acyltransferase activity, transferring groups other than amino-acyl groups"/>
    <property type="evidence" value="ECO:0007669"/>
    <property type="project" value="InterPro"/>
</dbReference>
<dbReference type="InterPro" id="IPR000182">
    <property type="entry name" value="GNAT_dom"/>
</dbReference>
<dbReference type="SUPFAM" id="SSF55729">
    <property type="entry name" value="Acyl-CoA N-acyltransferases (Nat)"/>
    <property type="match status" value="1"/>
</dbReference>
<keyword evidence="2" id="KW-0012">Acyltransferase</keyword>
<dbReference type="EMBL" id="UOEU01001066">
    <property type="protein sequence ID" value="VAW43338.1"/>
    <property type="molecule type" value="Genomic_DNA"/>
</dbReference>
<reference evidence="4" key="1">
    <citation type="submission" date="2018-06" db="EMBL/GenBank/DDBJ databases">
        <authorList>
            <person name="Zhirakovskaya E."/>
        </authorList>
    </citation>
    <scope>NUCLEOTIDE SEQUENCE</scope>
</reference>
<organism evidence="4">
    <name type="scientific">hydrothermal vent metagenome</name>
    <dbReference type="NCBI Taxonomy" id="652676"/>
    <lineage>
        <taxon>unclassified sequences</taxon>
        <taxon>metagenomes</taxon>
        <taxon>ecological metagenomes</taxon>
    </lineage>
</organism>
<dbReference type="PROSITE" id="PS51186">
    <property type="entry name" value="GNAT"/>
    <property type="match status" value="1"/>
</dbReference>
<protein>
    <submittedName>
        <fullName evidence="4">Acetyltransferase, GNAT family</fullName>
    </submittedName>
</protein>
<gene>
    <name evidence="4" type="ORF">MNBD_CHLOROFLEXI01-3017</name>
</gene>
<dbReference type="Pfam" id="PF00583">
    <property type="entry name" value="Acetyltransf_1"/>
    <property type="match status" value="1"/>
</dbReference>
<feature type="domain" description="N-acetyltransferase" evidence="3">
    <location>
        <begin position="1"/>
        <end position="150"/>
    </location>
</feature>
<keyword evidence="1 4" id="KW-0808">Transferase</keyword>
<dbReference type="PANTHER" id="PTHR43072">
    <property type="entry name" value="N-ACETYLTRANSFERASE"/>
    <property type="match status" value="1"/>
</dbReference>
<sequence>MQEMDWTAVSQIYAEGLATGEASFETAVPDWNTWNQNHLQACRLVARSVNDVVVGWAALTAVSKRPVYEGVAEVSVYVAAKARGQGVGKQLLQTLLTCSEAADIWTLQVGIFPENEASVTLHQRCGFRIVGRRERLAQQNGRWRDVLLLERRSQTGGV</sequence>
<evidence type="ECO:0000313" key="4">
    <source>
        <dbReference type="EMBL" id="VAW43338.1"/>
    </source>
</evidence>
<evidence type="ECO:0000256" key="2">
    <source>
        <dbReference type="ARBA" id="ARBA00023315"/>
    </source>
</evidence>
<accession>A0A3B0VIA7</accession>